<dbReference type="EMBL" id="OZ034821">
    <property type="protein sequence ID" value="CAL1409063.1"/>
    <property type="molecule type" value="Genomic_DNA"/>
</dbReference>
<feature type="compositionally biased region" description="Polar residues" evidence="1">
    <location>
        <begin position="67"/>
        <end position="76"/>
    </location>
</feature>
<organism evidence="2 3">
    <name type="scientific">Linum trigynum</name>
    <dbReference type="NCBI Taxonomy" id="586398"/>
    <lineage>
        <taxon>Eukaryota</taxon>
        <taxon>Viridiplantae</taxon>
        <taxon>Streptophyta</taxon>
        <taxon>Embryophyta</taxon>
        <taxon>Tracheophyta</taxon>
        <taxon>Spermatophyta</taxon>
        <taxon>Magnoliopsida</taxon>
        <taxon>eudicotyledons</taxon>
        <taxon>Gunneridae</taxon>
        <taxon>Pentapetalae</taxon>
        <taxon>rosids</taxon>
        <taxon>fabids</taxon>
        <taxon>Malpighiales</taxon>
        <taxon>Linaceae</taxon>
        <taxon>Linum</taxon>
    </lineage>
</organism>
<accession>A0AAV2GGT8</accession>
<sequence>MVEIVRGADTSDGTLLATKALAERFMKTVICSQDFAGFIVNRILMPMINEARNDKGGHRHRDEARNEPSNGSTGAR</sequence>
<dbReference type="Proteomes" id="UP001497516">
    <property type="component" value="Chromosome 8"/>
</dbReference>
<dbReference type="Gene3D" id="3.40.50.720">
    <property type="entry name" value="NAD(P)-binding Rossmann-like Domain"/>
    <property type="match status" value="1"/>
</dbReference>
<dbReference type="AlphaFoldDB" id="A0AAV2GGT8"/>
<proteinExistence type="predicted"/>
<feature type="compositionally biased region" description="Basic and acidic residues" evidence="1">
    <location>
        <begin position="51"/>
        <end position="66"/>
    </location>
</feature>
<evidence type="ECO:0000256" key="1">
    <source>
        <dbReference type="SAM" id="MobiDB-lite"/>
    </source>
</evidence>
<feature type="region of interest" description="Disordered" evidence="1">
    <location>
        <begin position="51"/>
        <end position="76"/>
    </location>
</feature>
<keyword evidence="3" id="KW-1185">Reference proteome</keyword>
<dbReference type="GO" id="GO:0016491">
    <property type="term" value="F:oxidoreductase activity"/>
    <property type="evidence" value="ECO:0007669"/>
    <property type="project" value="TreeGrafter"/>
</dbReference>
<evidence type="ECO:0000313" key="2">
    <source>
        <dbReference type="EMBL" id="CAL1409063.1"/>
    </source>
</evidence>
<dbReference type="PANTHER" id="PTHR48075">
    <property type="entry name" value="3-HYDROXYACYL-COA DEHYDROGENASE FAMILY PROTEIN"/>
    <property type="match status" value="1"/>
</dbReference>
<reference evidence="2 3" key="1">
    <citation type="submission" date="2024-04" db="EMBL/GenBank/DDBJ databases">
        <authorList>
            <person name="Fracassetti M."/>
        </authorList>
    </citation>
    <scope>NUCLEOTIDE SEQUENCE [LARGE SCALE GENOMIC DNA]</scope>
</reference>
<protein>
    <submittedName>
        <fullName evidence="2">Uncharacterized protein</fullName>
    </submittedName>
</protein>
<evidence type="ECO:0000313" key="3">
    <source>
        <dbReference type="Proteomes" id="UP001497516"/>
    </source>
</evidence>
<name>A0AAV2GGT8_9ROSI</name>
<gene>
    <name evidence="2" type="ORF">LTRI10_LOCUS48596</name>
</gene>
<dbReference type="PANTHER" id="PTHR48075:SF5">
    <property type="entry name" value="3-HYDROXYBUTYRYL-COA DEHYDROGENASE"/>
    <property type="match status" value="1"/>
</dbReference>